<organism evidence="1 2">
    <name type="scientific">Robiginitalea biformata (strain ATCC BAA-864 / DSM 15991 / KCTC 12146 / HTCC2501)</name>
    <dbReference type="NCBI Taxonomy" id="313596"/>
    <lineage>
        <taxon>Bacteria</taxon>
        <taxon>Pseudomonadati</taxon>
        <taxon>Bacteroidota</taxon>
        <taxon>Flavobacteriia</taxon>
        <taxon>Flavobacteriales</taxon>
        <taxon>Flavobacteriaceae</taxon>
        <taxon>Robiginitalea</taxon>
    </lineage>
</organism>
<proteinExistence type="predicted"/>
<evidence type="ECO:0000313" key="1">
    <source>
        <dbReference type="EMBL" id="EAR14324.1"/>
    </source>
</evidence>
<dbReference type="AlphaFoldDB" id="A4CPK3"/>
<reference evidence="1 2" key="1">
    <citation type="journal article" date="2009" name="J. Bacteriol.">
        <title>Complete genome sequence of Robiginitalea biformata HTCC2501.</title>
        <authorList>
            <person name="Oh H.M."/>
            <person name="Giovannoni S.J."/>
            <person name="Lee K."/>
            <person name="Ferriera S."/>
            <person name="Johnson J."/>
            <person name="Cho J.C."/>
        </authorList>
    </citation>
    <scope>NUCLEOTIDE SEQUENCE [LARGE SCALE GENOMIC DNA]</scope>
    <source>
        <strain evidence="2">ATCC BAA-864 / HTCC2501 / KCTC 12146</strain>
    </source>
</reference>
<evidence type="ECO:0000313" key="2">
    <source>
        <dbReference type="Proteomes" id="UP000009049"/>
    </source>
</evidence>
<gene>
    <name evidence="1" type="ordered locus">RB2501_02830</name>
</gene>
<name>A4CPK3_ROBBH</name>
<protein>
    <submittedName>
        <fullName evidence="1">Uncharacterized protein</fullName>
    </submittedName>
</protein>
<keyword evidence="2" id="KW-1185">Reference proteome</keyword>
<sequence>MEYALLNYPGEPIHVVLVHGFRSPDSKWGLIQFSTRSEVRKLRSEDFENALNRICRTHGKSIGSVQTLLFTGRNTHAFKNAIEPLEITDAVVPENGTLNCRNRRSFDPTRYIRKCVDRVAEVPYETDQKEASKQQFSLQNLLNLRT</sequence>
<accession>A4CPK3</accession>
<dbReference type="Proteomes" id="UP000009049">
    <property type="component" value="Chromosome"/>
</dbReference>
<dbReference type="HOGENOM" id="CLU_1776006_0_0_10"/>
<dbReference type="EMBL" id="CP001712">
    <property type="protein sequence ID" value="EAR14324.1"/>
    <property type="molecule type" value="Genomic_DNA"/>
</dbReference>
<dbReference type="STRING" id="313596.RB2501_02830"/>
<dbReference type="KEGG" id="rbi:RB2501_02830"/>